<feature type="compositionally biased region" description="Pro residues" evidence="1">
    <location>
        <begin position="390"/>
        <end position="410"/>
    </location>
</feature>
<name>A0A6A7A8Z1_9PLEO</name>
<proteinExistence type="predicted"/>
<evidence type="ECO:0000313" key="4">
    <source>
        <dbReference type="Proteomes" id="UP000799424"/>
    </source>
</evidence>
<dbReference type="AlphaFoldDB" id="A0A6A7A8Z1"/>
<accession>A0A6A7A8Z1</accession>
<evidence type="ECO:0000256" key="2">
    <source>
        <dbReference type="SAM" id="SignalP"/>
    </source>
</evidence>
<evidence type="ECO:0000256" key="1">
    <source>
        <dbReference type="SAM" id="MobiDB-lite"/>
    </source>
</evidence>
<organism evidence="3 4">
    <name type="scientific">Ophiobolus disseminans</name>
    <dbReference type="NCBI Taxonomy" id="1469910"/>
    <lineage>
        <taxon>Eukaryota</taxon>
        <taxon>Fungi</taxon>
        <taxon>Dikarya</taxon>
        <taxon>Ascomycota</taxon>
        <taxon>Pezizomycotina</taxon>
        <taxon>Dothideomycetes</taxon>
        <taxon>Pleosporomycetidae</taxon>
        <taxon>Pleosporales</taxon>
        <taxon>Pleosporineae</taxon>
        <taxon>Phaeosphaeriaceae</taxon>
        <taxon>Ophiobolus</taxon>
    </lineage>
</organism>
<dbReference type="OrthoDB" id="3798277at2759"/>
<feature type="chain" id="PRO_5025478840" description="Lysine-specific metallo-endopeptidase domain-containing protein" evidence="2">
    <location>
        <begin position="19"/>
        <end position="425"/>
    </location>
</feature>
<dbReference type="Proteomes" id="UP000799424">
    <property type="component" value="Unassembled WGS sequence"/>
</dbReference>
<dbReference type="EMBL" id="MU006220">
    <property type="protein sequence ID" value="KAF2829666.1"/>
    <property type="molecule type" value="Genomic_DNA"/>
</dbReference>
<evidence type="ECO:0000313" key="3">
    <source>
        <dbReference type="EMBL" id="KAF2829666.1"/>
    </source>
</evidence>
<feature type="signal peptide" evidence="2">
    <location>
        <begin position="1"/>
        <end position="18"/>
    </location>
</feature>
<sequence length="425" mass="47720">MWFPHVMVAIHFLPFVLTSPIQVNTLHSDDGTSARRALTTHWKREDLENEFKGVWWEAAFSGGGDCTAEQLDKIVYATRAAMWMLDLPFQGMSEMVYMYSTAWSRYFGHYSNWQKSGKITPAGSILHNIRQAGLFPRKGHEKNRPGKKVWYTCNHAKVPDGTRKCNSGNTAAMTSGGSFKYLEEVVKGPEKDKSAVGTLDTYERTIIHEYMHVDMFGHHKPHTDSYSWFFTYFYFDTMWFNKDKTELKKAAAGDALPEKELTEADLPIVIPEPSFPKLDTDIHLTDEMPLNCRLTDQKDIMGAPVMKCDYVDGDYDEWVAEQALPFQSKGGCELTAACHRAGGPDFVQAHQDCHCKCDGKDTSLADGRCAGFSGTTREFIAPTPSSAPETPKPSPAPAPAPSPKPKPKPTPKCDWWDIICHIVSF</sequence>
<evidence type="ECO:0008006" key="5">
    <source>
        <dbReference type="Google" id="ProtNLM"/>
    </source>
</evidence>
<gene>
    <name evidence="3" type="ORF">CC86DRAFT_453272</name>
</gene>
<keyword evidence="4" id="KW-1185">Reference proteome</keyword>
<feature type="region of interest" description="Disordered" evidence="1">
    <location>
        <begin position="380"/>
        <end position="412"/>
    </location>
</feature>
<reference evidence="3" key="1">
    <citation type="journal article" date="2020" name="Stud. Mycol.">
        <title>101 Dothideomycetes genomes: a test case for predicting lifestyles and emergence of pathogens.</title>
        <authorList>
            <person name="Haridas S."/>
            <person name="Albert R."/>
            <person name="Binder M."/>
            <person name="Bloem J."/>
            <person name="Labutti K."/>
            <person name="Salamov A."/>
            <person name="Andreopoulos B."/>
            <person name="Baker S."/>
            <person name="Barry K."/>
            <person name="Bills G."/>
            <person name="Bluhm B."/>
            <person name="Cannon C."/>
            <person name="Castanera R."/>
            <person name="Culley D."/>
            <person name="Daum C."/>
            <person name="Ezra D."/>
            <person name="Gonzalez J."/>
            <person name="Henrissat B."/>
            <person name="Kuo A."/>
            <person name="Liang C."/>
            <person name="Lipzen A."/>
            <person name="Lutzoni F."/>
            <person name="Magnuson J."/>
            <person name="Mondo S."/>
            <person name="Nolan M."/>
            <person name="Ohm R."/>
            <person name="Pangilinan J."/>
            <person name="Park H.-J."/>
            <person name="Ramirez L."/>
            <person name="Alfaro M."/>
            <person name="Sun H."/>
            <person name="Tritt A."/>
            <person name="Yoshinaga Y."/>
            <person name="Zwiers L.-H."/>
            <person name="Turgeon B."/>
            <person name="Goodwin S."/>
            <person name="Spatafora J."/>
            <person name="Crous P."/>
            <person name="Grigoriev I."/>
        </authorList>
    </citation>
    <scope>NUCLEOTIDE SEQUENCE</scope>
    <source>
        <strain evidence="3">CBS 113818</strain>
    </source>
</reference>
<keyword evidence="2" id="KW-0732">Signal</keyword>
<protein>
    <recommendedName>
        <fullName evidence="5">Lysine-specific metallo-endopeptidase domain-containing protein</fullName>
    </recommendedName>
</protein>